<evidence type="ECO:0000259" key="10">
    <source>
        <dbReference type="PROSITE" id="PS50850"/>
    </source>
</evidence>
<dbReference type="SUPFAM" id="SSF103473">
    <property type="entry name" value="MFS general substrate transporter"/>
    <property type="match status" value="1"/>
</dbReference>
<feature type="region of interest" description="Disordered" evidence="8">
    <location>
        <begin position="171"/>
        <end position="207"/>
    </location>
</feature>
<gene>
    <name evidence="11" type="ORF">RJ640_019421</name>
</gene>
<evidence type="ECO:0000256" key="4">
    <source>
        <dbReference type="ARBA" id="ARBA00022692"/>
    </source>
</evidence>
<feature type="transmembrane region" description="Helical" evidence="9">
    <location>
        <begin position="280"/>
        <end position="300"/>
    </location>
</feature>
<feature type="compositionally biased region" description="Basic and acidic residues" evidence="8">
    <location>
        <begin position="194"/>
        <end position="204"/>
    </location>
</feature>
<evidence type="ECO:0000256" key="7">
    <source>
        <dbReference type="ARBA" id="ARBA00044504"/>
    </source>
</evidence>
<dbReference type="PANTHER" id="PTHR23500:SF492">
    <property type="entry name" value="SUGAR TRANSPORT PROTEIN 14-LIKE"/>
    <property type="match status" value="1"/>
</dbReference>
<evidence type="ECO:0000256" key="2">
    <source>
        <dbReference type="ARBA" id="ARBA00010992"/>
    </source>
</evidence>
<dbReference type="Gene3D" id="1.20.1250.20">
    <property type="entry name" value="MFS general substrate transporter like domains"/>
    <property type="match status" value="1"/>
</dbReference>
<comment type="caution">
    <text evidence="11">The sequence shown here is derived from an EMBL/GenBank/DDBJ whole genome shotgun (WGS) entry which is preliminary data.</text>
</comment>
<protein>
    <recommendedName>
        <fullName evidence="10">Major facilitator superfamily (MFS) profile domain-containing protein</fullName>
    </recommendedName>
</protein>
<dbReference type="AlphaFoldDB" id="A0AA88U9P0"/>
<keyword evidence="12" id="KW-1185">Reference proteome</keyword>
<feature type="domain" description="Major facilitator superfamily (MFS) profile" evidence="10">
    <location>
        <begin position="222"/>
        <end position="569"/>
    </location>
</feature>
<dbReference type="InterPro" id="IPR005828">
    <property type="entry name" value="MFS_sugar_transport-like"/>
</dbReference>
<feature type="region of interest" description="Disordered" evidence="8">
    <location>
        <begin position="130"/>
        <end position="149"/>
    </location>
</feature>
<feature type="transmembrane region" description="Helical" evidence="9">
    <location>
        <begin position="220"/>
        <end position="244"/>
    </location>
</feature>
<sequence length="569" mass="61971">MVPQQGKVAIKIDPWPEGSCSTHLLRSASPVLSTTSHGRHLPFRRIFSAPGRLEHALVSHREVANKIDPEPEGSCSTHPLRPASPVQSTASHGRQLPFKHNSSAPGRLECALGSQGKVAITIDPELEGSCSTHPLRPASPVQSSASHGRQLPFRRTFSALGRLERALVSQDPSPSITLATGASPSGSSTICESDIERSSDHPSRDSTSSRLHYVAKLHVMLYWLMASLGGQLIGYSLTITAASISGGILGLNSYLAELSHDQHLAKVKAKENNFCVQYDVLIIFIISVVPLSALLSTLVANKSCFWWGRKPVLCIGSLLLIPGYALALSCVQIRCLIGGLVLVGCGTGFLHQVIPVILSEIFRQEVGRAEMVHLSMITLGEIMALVANLIASYYPMSGWKWSFGAPLIPCSMLVVVSSVLSETPKGLLHRHENAKALEILKRLRGVTDAKNEFQEICTEVENHKDAEPLQGILHIHSRPKLVISTIAGVSLKLLRIGSLVFFGPLVLKSLQFEVQAPIFFMYATIALLVGCFIGICIPETRGIPEENLTRLVWGEHWLWKRYKLDPPAL</sequence>
<feature type="transmembrane region" description="Helical" evidence="9">
    <location>
        <begin position="481"/>
        <end position="507"/>
    </location>
</feature>
<dbReference type="InterPro" id="IPR045262">
    <property type="entry name" value="STP/PLT_plant"/>
</dbReference>
<dbReference type="InterPro" id="IPR036259">
    <property type="entry name" value="MFS_trans_sf"/>
</dbReference>
<dbReference type="PROSITE" id="PS50850">
    <property type="entry name" value="MFS"/>
    <property type="match status" value="1"/>
</dbReference>
<reference evidence="11" key="1">
    <citation type="submission" date="2022-12" db="EMBL/GenBank/DDBJ databases">
        <title>Draft genome assemblies for two species of Escallonia (Escalloniales).</title>
        <authorList>
            <person name="Chanderbali A."/>
            <person name="Dervinis C."/>
            <person name="Anghel I."/>
            <person name="Soltis D."/>
            <person name="Soltis P."/>
            <person name="Zapata F."/>
        </authorList>
    </citation>
    <scope>NUCLEOTIDE SEQUENCE</scope>
    <source>
        <strain evidence="11">UCBG92.1500</strain>
        <tissue evidence="11">Leaf</tissue>
    </source>
</reference>
<comment type="similarity">
    <text evidence="2">Belongs to the major facilitator superfamily. Sugar transporter (TC 2.A.1.1) family.</text>
</comment>
<name>A0AA88U9P0_9ASTE</name>
<feature type="compositionally biased region" description="Polar residues" evidence="8">
    <location>
        <begin position="171"/>
        <end position="191"/>
    </location>
</feature>
<organism evidence="11 12">
    <name type="scientific">Escallonia rubra</name>
    <dbReference type="NCBI Taxonomy" id="112253"/>
    <lineage>
        <taxon>Eukaryota</taxon>
        <taxon>Viridiplantae</taxon>
        <taxon>Streptophyta</taxon>
        <taxon>Embryophyta</taxon>
        <taxon>Tracheophyta</taxon>
        <taxon>Spermatophyta</taxon>
        <taxon>Magnoliopsida</taxon>
        <taxon>eudicotyledons</taxon>
        <taxon>Gunneridae</taxon>
        <taxon>Pentapetalae</taxon>
        <taxon>asterids</taxon>
        <taxon>campanulids</taxon>
        <taxon>Escalloniales</taxon>
        <taxon>Escalloniaceae</taxon>
        <taxon>Escallonia</taxon>
    </lineage>
</organism>
<dbReference type="PANTHER" id="PTHR23500">
    <property type="entry name" value="SOLUTE CARRIER FAMILY 2, FACILITATED GLUCOSE TRANSPORTER"/>
    <property type="match status" value="1"/>
</dbReference>
<evidence type="ECO:0000313" key="12">
    <source>
        <dbReference type="Proteomes" id="UP001187471"/>
    </source>
</evidence>
<comment type="subcellular location">
    <subcellularLocation>
        <location evidence="1">Membrane</location>
        <topology evidence="1">Multi-pass membrane protein</topology>
    </subcellularLocation>
</comment>
<feature type="transmembrane region" description="Helical" evidence="9">
    <location>
        <begin position="374"/>
        <end position="395"/>
    </location>
</feature>
<feature type="region of interest" description="Disordered" evidence="8">
    <location>
        <begin position="67"/>
        <end position="104"/>
    </location>
</feature>
<keyword evidence="4 9" id="KW-0812">Transmembrane</keyword>
<keyword evidence="3" id="KW-0813">Transport</keyword>
<dbReference type="GO" id="GO:0016020">
    <property type="term" value="C:membrane"/>
    <property type="evidence" value="ECO:0007669"/>
    <property type="project" value="UniProtKB-SubCell"/>
</dbReference>
<evidence type="ECO:0000256" key="5">
    <source>
        <dbReference type="ARBA" id="ARBA00022989"/>
    </source>
</evidence>
<evidence type="ECO:0000256" key="6">
    <source>
        <dbReference type="ARBA" id="ARBA00023136"/>
    </source>
</evidence>
<dbReference type="InterPro" id="IPR020846">
    <property type="entry name" value="MFS_dom"/>
</dbReference>
<feature type="transmembrane region" description="Helical" evidence="9">
    <location>
        <begin position="312"/>
        <end position="334"/>
    </location>
</feature>
<comment type="similarity">
    <text evidence="7">Belongs to the major facilitator superfamily. Phosphate:H(+) symporter (TC 2.A.1.9) family.</text>
</comment>
<dbReference type="EMBL" id="JAVXUO010002358">
    <property type="protein sequence ID" value="KAK2973906.1"/>
    <property type="molecule type" value="Genomic_DNA"/>
</dbReference>
<evidence type="ECO:0000313" key="11">
    <source>
        <dbReference type="EMBL" id="KAK2973906.1"/>
    </source>
</evidence>
<keyword evidence="5 9" id="KW-1133">Transmembrane helix</keyword>
<dbReference type="Proteomes" id="UP001187471">
    <property type="component" value="Unassembled WGS sequence"/>
</dbReference>
<accession>A0AA88U9P0</accession>
<feature type="transmembrane region" description="Helical" evidence="9">
    <location>
        <begin position="519"/>
        <end position="537"/>
    </location>
</feature>
<evidence type="ECO:0000256" key="3">
    <source>
        <dbReference type="ARBA" id="ARBA00022448"/>
    </source>
</evidence>
<proteinExistence type="inferred from homology"/>
<dbReference type="Pfam" id="PF00083">
    <property type="entry name" value="Sugar_tr"/>
    <property type="match status" value="1"/>
</dbReference>
<keyword evidence="6 9" id="KW-0472">Membrane</keyword>
<evidence type="ECO:0000256" key="8">
    <source>
        <dbReference type="SAM" id="MobiDB-lite"/>
    </source>
</evidence>
<dbReference type="GO" id="GO:0015144">
    <property type="term" value="F:carbohydrate transmembrane transporter activity"/>
    <property type="evidence" value="ECO:0007669"/>
    <property type="project" value="InterPro"/>
</dbReference>
<evidence type="ECO:0000256" key="1">
    <source>
        <dbReference type="ARBA" id="ARBA00004141"/>
    </source>
</evidence>
<evidence type="ECO:0000256" key="9">
    <source>
        <dbReference type="SAM" id="Phobius"/>
    </source>
</evidence>
<feature type="transmembrane region" description="Helical" evidence="9">
    <location>
        <begin position="340"/>
        <end position="362"/>
    </location>
</feature>